<dbReference type="Gene3D" id="3.30.56.30">
    <property type="entry name" value="Signal recognition particle, SRP19-like subunit"/>
    <property type="match status" value="1"/>
</dbReference>
<evidence type="ECO:0000256" key="2">
    <source>
        <dbReference type="ARBA" id="ARBA00022490"/>
    </source>
</evidence>
<evidence type="ECO:0000313" key="7">
    <source>
        <dbReference type="Proteomes" id="UP000274822"/>
    </source>
</evidence>
<dbReference type="GO" id="GO:0005786">
    <property type="term" value="C:signal recognition particle, endoplasmic reticulum targeting"/>
    <property type="evidence" value="ECO:0007669"/>
    <property type="project" value="UniProtKB-KW"/>
</dbReference>
<proteinExistence type="predicted"/>
<organism evidence="6 7">
    <name type="scientific">Jimgerdemannia flammicorona</name>
    <dbReference type="NCBI Taxonomy" id="994334"/>
    <lineage>
        <taxon>Eukaryota</taxon>
        <taxon>Fungi</taxon>
        <taxon>Fungi incertae sedis</taxon>
        <taxon>Mucoromycota</taxon>
        <taxon>Mucoromycotina</taxon>
        <taxon>Endogonomycetes</taxon>
        <taxon>Endogonales</taxon>
        <taxon>Endogonaceae</taxon>
        <taxon>Jimgerdemannia</taxon>
    </lineage>
</organism>
<dbReference type="SUPFAM" id="SSF69695">
    <property type="entry name" value="SRP19"/>
    <property type="match status" value="1"/>
</dbReference>
<dbReference type="InterPro" id="IPR002778">
    <property type="entry name" value="Signal_recog_particle_SRP19"/>
</dbReference>
<reference evidence="6 7" key="1">
    <citation type="journal article" date="2018" name="New Phytol.">
        <title>Phylogenomics of Endogonaceae and evolution of mycorrhizas within Mucoromycota.</title>
        <authorList>
            <person name="Chang Y."/>
            <person name="Desiro A."/>
            <person name="Na H."/>
            <person name="Sandor L."/>
            <person name="Lipzen A."/>
            <person name="Clum A."/>
            <person name="Barry K."/>
            <person name="Grigoriev I.V."/>
            <person name="Martin F.M."/>
            <person name="Stajich J.E."/>
            <person name="Smith M.E."/>
            <person name="Bonito G."/>
            <person name="Spatafora J.W."/>
        </authorList>
    </citation>
    <scope>NUCLEOTIDE SEQUENCE [LARGE SCALE GENOMIC DNA]</scope>
    <source>
        <strain evidence="6 7">AD002</strain>
    </source>
</reference>
<evidence type="ECO:0000313" key="6">
    <source>
        <dbReference type="EMBL" id="RUS26783.1"/>
    </source>
</evidence>
<sequence>MTSPPTQITTQLQSCLFSQPTTATMSLLKDLQKASRNESFFVVEDEDEDSGKDENLVNPDDVDDFDFPLPDALPTYSSQVVPAGFAPNQHSRALPPGVSMLGPKPLEPSVYKRWVCLYPCYIDVDKSIEEGRKISKSLAVKNPHGFRIAHVVQSLGLSVVYESHKTHPRDWSNPGRVRVEMKRNSMYVNPAIKTRKQLLHRVAALLPGLEKTLEIPKQLISPLTPLSEIQSIADEMRRVQLGGAGAASSPPRVTSGPSSPSASSSVATPEASASKKKGKKGRK</sequence>
<feature type="compositionally biased region" description="Low complexity" evidence="5">
    <location>
        <begin position="255"/>
        <end position="272"/>
    </location>
</feature>
<keyword evidence="4" id="KW-0687">Ribonucleoprotein</keyword>
<evidence type="ECO:0000256" key="1">
    <source>
        <dbReference type="ARBA" id="ARBA00004496"/>
    </source>
</evidence>
<evidence type="ECO:0000256" key="4">
    <source>
        <dbReference type="ARBA" id="ARBA00023274"/>
    </source>
</evidence>
<keyword evidence="3" id="KW-0733">Signal recognition particle</keyword>
<keyword evidence="7" id="KW-1185">Reference proteome</keyword>
<dbReference type="PANTHER" id="PTHR17453:SF0">
    <property type="entry name" value="SIGNAL RECOGNITION PARTICLE 19 KDA PROTEIN"/>
    <property type="match status" value="1"/>
</dbReference>
<evidence type="ECO:0000256" key="3">
    <source>
        <dbReference type="ARBA" id="ARBA00023135"/>
    </source>
</evidence>
<keyword evidence="2" id="KW-0963">Cytoplasm</keyword>
<accession>A0A433QAH6</accession>
<protein>
    <submittedName>
        <fullName evidence="6">Signal recognition particle, SRP19 subunit</fullName>
    </submittedName>
</protein>
<dbReference type="Pfam" id="PF01922">
    <property type="entry name" value="SRP19"/>
    <property type="match status" value="1"/>
</dbReference>
<dbReference type="GO" id="GO:0008312">
    <property type="term" value="F:7S RNA binding"/>
    <property type="evidence" value="ECO:0007669"/>
    <property type="project" value="InterPro"/>
</dbReference>
<dbReference type="GO" id="GO:0006617">
    <property type="term" value="P:SRP-dependent cotranslational protein targeting to membrane, signal sequence recognition"/>
    <property type="evidence" value="ECO:0007669"/>
    <property type="project" value="TreeGrafter"/>
</dbReference>
<feature type="compositionally biased region" description="Basic residues" evidence="5">
    <location>
        <begin position="274"/>
        <end position="283"/>
    </location>
</feature>
<dbReference type="EMBL" id="RBNJ01009679">
    <property type="protein sequence ID" value="RUS26783.1"/>
    <property type="molecule type" value="Genomic_DNA"/>
</dbReference>
<dbReference type="InterPro" id="IPR036521">
    <property type="entry name" value="SRP19-like_sf"/>
</dbReference>
<evidence type="ECO:0000256" key="5">
    <source>
        <dbReference type="SAM" id="MobiDB-lite"/>
    </source>
</evidence>
<dbReference type="AlphaFoldDB" id="A0A433QAH6"/>
<dbReference type="PANTHER" id="PTHR17453">
    <property type="entry name" value="SIGNAL RECOGNITION PARTICLE 19 KD PROTEIN"/>
    <property type="match status" value="1"/>
</dbReference>
<feature type="region of interest" description="Disordered" evidence="5">
    <location>
        <begin position="241"/>
        <end position="283"/>
    </location>
</feature>
<comment type="caution">
    <text evidence="6">The sequence shown here is derived from an EMBL/GenBank/DDBJ whole genome shotgun (WGS) entry which is preliminary data.</text>
</comment>
<dbReference type="Proteomes" id="UP000274822">
    <property type="component" value="Unassembled WGS sequence"/>
</dbReference>
<comment type="subcellular location">
    <subcellularLocation>
        <location evidence="1">Cytoplasm</location>
    </subcellularLocation>
</comment>
<name>A0A433QAH6_9FUNG</name>
<gene>
    <name evidence="6" type="ORF">BC938DRAFT_484119</name>
</gene>
<dbReference type="FunFam" id="3.30.56.30:FF:000003">
    <property type="entry name" value="Signal recognition particle SEC65 subunit"/>
    <property type="match status" value="1"/>
</dbReference>